<organism evidence="3 4">
    <name type="scientific">Dimargaris verticillata</name>
    <dbReference type="NCBI Taxonomy" id="2761393"/>
    <lineage>
        <taxon>Eukaryota</taxon>
        <taxon>Fungi</taxon>
        <taxon>Fungi incertae sedis</taxon>
        <taxon>Zoopagomycota</taxon>
        <taxon>Kickxellomycotina</taxon>
        <taxon>Dimargaritomycetes</taxon>
        <taxon>Dimargaritales</taxon>
        <taxon>Dimargaritaceae</taxon>
        <taxon>Dimargaris</taxon>
    </lineage>
</organism>
<name>A0A9W8B9I2_9FUNG</name>
<dbReference type="Proteomes" id="UP001151582">
    <property type="component" value="Unassembled WGS sequence"/>
</dbReference>
<feature type="compositionally biased region" description="Basic and acidic residues" evidence="1">
    <location>
        <begin position="134"/>
        <end position="148"/>
    </location>
</feature>
<evidence type="ECO:0000256" key="2">
    <source>
        <dbReference type="SAM" id="Phobius"/>
    </source>
</evidence>
<feature type="transmembrane region" description="Helical" evidence="2">
    <location>
        <begin position="20"/>
        <end position="43"/>
    </location>
</feature>
<sequence length="452" mass="50318">MLDIRHFYTAPPPPASTFSANSSAAASLALAGLLAALAIAILLTKKHFLSHLLLANIETMVRTAVLFLAVLGCSLSPQVVEGGPPSTGAWTQRAAGKSPQGMRRSTTNPVESPATDDADWPPLRPRSQPLPQKPETEPLPDRSEKESWEPSDDESLDEDPKGYQPGHGASSHEQTANAKDAQRTESSKVLIDNVQSTASADLDGQHKGGHQYDRNNGAYRENGSNSDLADVTYFPLQLDQELKDRNFQRKLFGLRALVGHLSTSIILVNTDANRIFLTAKQNIVDMVRANRWSELHHQMTRHVRAAATMYRSQLIPATRNVYQLLREINPEYFAVSVDDLLPSHYPWVAYHGLFSQEKDLRQVSGLLTTYIHAYQHILVSFRLTLGVLYEFADHFRQMKNNETIRERLSFSVSAMLTEANRMGRELTQHAQTLSDAVELKDIVTIILQHLGA</sequence>
<proteinExistence type="predicted"/>
<accession>A0A9W8B9I2</accession>
<protein>
    <submittedName>
        <fullName evidence="3">Uncharacterized protein</fullName>
    </submittedName>
</protein>
<keyword evidence="2" id="KW-1133">Transmembrane helix</keyword>
<evidence type="ECO:0000313" key="3">
    <source>
        <dbReference type="EMBL" id="KAJ1981444.1"/>
    </source>
</evidence>
<keyword evidence="2" id="KW-0472">Membrane</keyword>
<gene>
    <name evidence="3" type="ORF">H4R34_002076</name>
</gene>
<dbReference type="EMBL" id="JANBQB010000125">
    <property type="protein sequence ID" value="KAJ1981444.1"/>
    <property type="molecule type" value="Genomic_DNA"/>
</dbReference>
<evidence type="ECO:0000256" key="1">
    <source>
        <dbReference type="SAM" id="MobiDB-lite"/>
    </source>
</evidence>
<keyword evidence="4" id="KW-1185">Reference proteome</keyword>
<dbReference type="AlphaFoldDB" id="A0A9W8B9I2"/>
<comment type="caution">
    <text evidence="3">The sequence shown here is derived from an EMBL/GenBank/DDBJ whole genome shotgun (WGS) entry which is preliminary data.</text>
</comment>
<dbReference type="OrthoDB" id="10441850at2759"/>
<feature type="compositionally biased region" description="Basic and acidic residues" evidence="1">
    <location>
        <begin position="203"/>
        <end position="213"/>
    </location>
</feature>
<feature type="region of interest" description="Disordered" evidence="1">
    <location>
        <begin position="80"/>
        <end position="226"/>
    </location>
</feature>
<evidence type="ECO:0000313" key="4">
    <source>
        <dbReference type="Proteomes" id="UP001151582"/>
    </source>
</evidence>
<keyword evidence="2" id="KW-0812">Transmembrane</keyword>
<reference evidence="3" key="1">
    <citation type="submission" date="2022-07" db="EMBL/GenBank/DDBJ databases">
        <title>Phylogenomic reconstructions and comparative analyses of Kickxellomycotina fungi.</title>
        <authorList>
            <person name="Reynolds N.K."/>
            <person name="Stajich J.E."/>
            <person name="Barry K."/>
            <person name="Grigoriev I.V."/>
            <person name="Crous P."/>
            <person name="Smith M.E."/>
        </authorList>
    </citation>
    <scope>NUCLEOTIDE SEQUENCE</scope>
    <source>
        <strain evidence="3">RSA 567</strain>
    </source>
</reference>